<dbReference type="Gene3D" id="1.20.1050.10">
    <property type="match status" value="1"/>
</dbReference>
<dbReference type="InterPro" id="IPR050213">
    <property type="entry name" value="GST_superfamily"/>
</dbReference>
<evidence type="ECO:0000256" key="3">
    <source>
        <dbReference type="ARBA" id="ARBA00011738"/>
    </source>
</evidence>
<dbReference type="AlphaFoldDB" id="A0A8E0VH56"/>
<dbReference type="GO" id="GO:0006749">
    <property type="term" value="P:glutathione metabolic process"/>
    <property type="evidence" value="ECO:0007669"/>
    <property type="project" value="TreeGrafter"/>
</dbReference>
<accession>A0A8E0VH56</accession>
<dbReference type="Proteomes" id="UP000728185">
    <property type="component" value="Unassembled WGS sequence"/>
</dbReference>
<dbReference type="InterPro" id="IPR004046">
    <property type="entry name" value="GST_C"/>
</dbReference>
<comment type="subunit">
    <text evidence="3">Homodimer.</text>
</comment>
<protein>
    <recommendedName>
        <fullName evidence="4">GST N-terminal domain-containing protein</fullName>
    </recommendedName>
</protein>
<dbReference type="InterPro" id="IPR036249">
    <property type="entry name" value="Thioredoxin-like_sf"/>
</dbReference>
<evidence type="ECO:0000313" key="5">
    <source>
        <dbReference type="EMBL" id="KAA0185626.1"/>
    </source>
</evidence>
<dbReference type="PANTHER" id="PTHR11571:SF150">
    <property type="entry name" value="GLUTATHIONE S-TRANSFERASE"/>
    <property type="match status" value="1"/>
</dbReference>
<dbReference type="Gene3D" id="3.40.30.10">
    <property type="entry name" value="Glutaredoxin"/>
    <property type="match status" value="1"/>
</dbReference>
<gene>
    <name evidence="5" type="ORF">FBUS_05428</name>
</gene>
<sequence>MIFHVAGIEYEEQLVEKENWCVLRQAVPADRMPVLNVTTPNGDSSVYNERMAICRWLAKEYNLMGRSSSEYYLVEQMLSMMICKALSTSHGPFVTGSEVSFGDLFLLQTLDQLHCLDPSVLRSNYPELSTHRNAVYDACPRLVQYREKRPHIVI</sequence>
<evidence type="ECO:0000256" key="1">
    <source>
        <dbReference type="ARBA" id="ARBA00002446"/>
    </source>
</evidence>
<feature type="domain" description="GST N-terminal" evidence="4">
    <location>
        <begin position="1"/>
        <end position="65"/>
    </location>
</feature>
<reference evidence="5" key="1">
    <citation type="submission" date="2019-05" db="EMBL/GenBank/DDBJ databases">
        <title>Annotation for the trematode Fasciolopsis buski.</title>
        <authorList>
            <person name="Choi Y.-J."/>
        </authorList>
    </citation>
    <scope>NUCLEOTIDE SEQUENCE</scope>
    <source>
        <strain evidence="5">HT</strain>
        <tissue evidence="5">Whole worm</tissue>
    </source>
</reference>
<keyword evidence="6" id="KW-1185">Reference proteome</keyword>
<dbReference type="Pfam" id="PF14497">
    <property type="entry name" value="GST_C_3"/>
    <property type="match status" value="1"/>
</dbReference>
<dbReference type="SUPFAM" id="SSF52833">
    <property type="entry name" value="Thioredoxin-like"/>
    <property type="match status" value="1"/>
</dbReference>
<dbReference type="SUPFAM" id="SSF47616">
    <property type="entry name" value="GST C-terminal domain-like"/>
    <property type="match status" value="1"/>
</dbReference>
<comment type="function">
    <text evidence="1">GST isoenzymes appear to play a central role in the parasite detoxification system. Other functions are also suspected including a role in increasing the solubility of haematin in the parasite gut.</text>
</comment>
<dbReference type="GO" id="GO:0004364">
    <property type="term" value="F:glutathione transferase activity"/>
    <property type="evidence" value="ECO:0007669"/>
    <property type="project" value="TreeGrafter"/>
</dbReference>
<evidence type="ECO:0000313" key="6">
    <source>
        <dbReference type="Proteomes" id="UP000728185"/>
    </source>
</evidence>
<dbReference type="PANTHER" id="PTHR11571">
    <property type="entry name" value="GLUTATHIONE S-TRANSFERASE"/>
    <property type="match status" value="1"/>
</dbReference>
<organism evidence="5 6">
    <name type="scientific">Fasciolopsis buskii</name>
    <dbReference type="NCBI Taxonomy" id="27845"/>
    <lineage>
        <taxon>Eukaryota</taxon>
        <taxon>Metazoa</taxon>
        <taxon>Spiralia</taxon>
        <taxon>Lophotrochozoa</taxon>
        <taxon>Platyhelminthes</taxon>
        <taxon>Trematoda</taxon>
        <taxon>Digenea</taxon>
        <taxon>Plagiorchiida</taxon>
        <taxon>Echinostomata</taxon>
        <taxon>Echinostomatoidea</taxon>
        <taxon>Fasciolidae</taxon>
        <taxon>Fasciolopsis</taxon>
    </lineage>
</organism>
<proteinExistence type="predicted"/>
<evidence type="ECO:0000256" key="2">
    <source>
        <dbReference type="ARBA" id="ARBA00003701"/>
    </source>
</evidence>
<dbReference type="OrthoDB" id="414243at2759"/>
<comment type="caution">
    <text evidence="5">The sequence shown here is derived from an EMBL/GenBank/DDBJ whole genome shotgun (WGS) entry which is preliminary data.</text>
</comment>
<dbReference type="EMBL" id="LUCM01010340">
    <property type="protein sequence ID" value="KAA0185626.1"/>
    <property type="molecule type" value="Genomic_DNA"/>
</dbReference>
<name>A0A8E0VH56_9TREM</name>
<dbReference type="InterPro" id="IPR004045">
    <property type="entry name" value="Glutathione_S-Trfase_N"/>
</dbReference>
<evidence type="ECO:0000259" key="4">
    <source>
        <dbReference type="PROSITE" id="PS50404"/>
    </source>
</evidence>
<dbReference type="InterPro" id="IPR036282">
    <property type="entry name" value="Glutathione-S-Trfase_C_sf"/>
</dbReference>
<dbReference type="PROSITE" id="PS50404">
    <property type="entry name" value="GST_NTER"/>
    <property type="match status" value="1"/>
</dbReference>
<comment type="function">
    <text evidence="2">Conjugation of reduced glutathione to a wide number of exogenous and endogenous hydrophobic electrophiles.</text>
</comment>